<accession>A0A182F966</accession>
<evidence type="ECO:0000313" key="2">
    <source>
        <dbReference type="EnsemblMetazoa" id="AALB003040-PA"/>
    </source>
</evidence>
<feature type="compositionally biased region" description="Basic residues" evidence="1">
    <location>
        <begin position="123"/>
        <end position="140"/>
    </location>
</feature>
<feature type="compositionally biased region" description="Basic and acidic residues" evidence="1">
    <location>
        <begin position="56"/>
        <end position="70"/>
    </location>
</feature>
<dbReference type="AlphaFoldDB" id="A0A182F966"/>
<evidence type="ECO:0000256" key="1">
    <source>
        <dbReference type="SAM" id="MobiDB-lite"/>
    </source>
</evidence>
<dbReference type="Proteomes" id="UP000069272">
    <property type="component" value="Chromosome 2R"/>
</dbReference>
<evidence type="ECO:0000313" key="3">
    <source>
        <dbReference type="Proteomes" id="UP000069272"/>
    </source>
</evidence>
<dbReference type="VEuPathDB" id="VectorBase:AALB003040"/>
<reference evidence="2" key="2">
    <citation type="submission" date="2022-08" db="UniProtKB">
        <authorList>
            <consortium name="EnsemblMetazoa"/>
        </authorList>
    </citation>
    <scope>IDENTIFICATION</scope>
    <source>
        <strain evidence="2">STECLA/ALBI9_A</strain>
    </source>
</reference>
<feature type="compositionally biased region" description="Basic and acidic residues" evidence="1">
    <location>
        <begin position="86"/>
        <end position="105"/>
    </location>
</feature>
<sequence length="140" mass="16245">LHFNYFLLEEPRLRTVFHFISTSYIQAVQPAFVMEHEPKLSISNISFEEAMKQHSMVHDLELHDAAEASHPKSRTSSKRMHHQRRSQRDAMGHDESPSEPHEPMRQTRSRSTNNRAAAARSQSRSRRSASRSRASRGRAR</sequence>
<feature type="compositionally biased region" description="Low complexity" evidence="1">
    <location>
        <begin position="109"/>
        <end position="122"/>
    </location>
</feature>
<feature type="compositionally biased region" description="Basic residues" evidence="1">
    <location>
        <begin position="71"/>
        <end position="85"/>
    </location>
</feature>
<organism evidence="2 3">
    <name type="scientific">Anopheles albimanus</name>
    <name type="common">New world malaria mosquito</name>
    <dbReference type="NCBI Taxonomy" id="7167"/>
    <lineage>
        <taxon>Eukaryota</taxon>
        <taxon>Metazoa</taxon>
        <taxon>Ecdysozoa</taxon>
        <taxon>Arthropoda</taxon>
        <taxon>Hexapoda</taxon>
        <taxon>Insecta</taxon>
        <taxon>Pterygota</taxon>
        <taxon>Neoptera</taxon>
        <taxon>Endopterygota</taxon>
        <taxon>Diptera</taxon>
        <taxon>Nematocera</taxon>
        <taxon>Culicoidea</taxon>
        <taxon>Culicidae</taxon>
        <taxon>Anophelinae</taxon>
        <taxon>Anopheles</taxon>
    </lineage>
</organism>
<proteinExistence type="predicted"/>
<keyword evidence="3" id="KW-1185">Reference proteome</keyword>
<feature type="region of interest" description="Disordered" evidence="1">
    <location>
        <begin position="56"/>
        <end position="140"/>
    </location>
</feature>
<reference evidence="2 3" key="1">
    <citation type="journal article" date="2017" name="G3 (Bethesda)">
        <title>The Physical Genome Mapping of Anopheles albimanus Corrected Scaffold Misassemblies and Identified Interarm Rearrangements in Genus Anopheles.</title>
        <authorList>
            <person name="Artemov G.N."/>
            <person name="Peery A.N."/>
            <person name="Jiang X."/>
            <person name="Tu Z."/>
            <person name="Stegniy V.N."/>
            <person name="Sharakhova M.V."/>
            <person name="Sharakhov I.V."/>
        </authorList>
    </citation>
    <scope>NUCLEOTIDE SEQUENCE [LARGE SCALE GENOMIC DNA]</scope>
    <source>
        <strain evidence="2 3">ALBI9_A</strain>
    </source>
</reference>
<protein>
    <submittedName>
        <fullName evidence="2">Uncharacterized protein</fullName>
    </submittedName>
</protein>
<dbReference type="EnsemblMetazoa" id="AALB003040-RA">
    <property type="protein sequence ID" value="AALB003040-PA"/>
    <property type="gene ID" value="AALB003040"/>
</dbReference>
<name>A0A182F966_ANOAL</name>